<dbReference type="Proteomes" id="UP001139011">
    <property type="component" value="Unassembled WGS sequence"/>
</dbReference>
<dbReference type="EMBL" id="JAIWJX010000002">
    <property type="protein sequence ID" value="MCK6256117.1"/>
    <property type="molecule type" value="Genomic_DNA"/>
</dbReference>
<keyword evidence="1" id="KW-1133">Transmembrane helix</keyword>
<reference evidence="2" key="1">
    <citation type="submission" date="2021-09" db="EMBL/GenBank/DDBJ databases">
        <title>Genome analysis of Fictibacillus sp. KIGAM418 isolated from marine sediment.</title>
        <authorList>
            <person name="Seo M.-J."/>
            <person name="Cho E.-S."/>
            <person name="Hwang C.Y."/>
        </authorList>
    </citation>
    <scope>NUCLEOTIDE SEQUENCE</scope>
    <source>
        <strain evidence="2">KIGAM418</strain>
    </source>
</reference>
<feature type="transmembrane region" description="Helical" evidence="1">
    <location>
        <begin position="37"/>
        <end position="56"/>
    </location>
</feature>
<comment type="caution">
    <text evidence="2">The sequence shown here is derived from an EMBL/GenBank/DDBJ whole genome shotgun (WGS) entry which is preliminary data.</text>
</comment>
<keyword evidence="1" id="KW-0812">Transmembrane</keyword>
<keyword evidence="1" id="KW-0472">Membrane</keyword>
<accession>A0A9X1X8J9</accession>
<feature type="transmembrane region" description="Helical" evidence="1">
    <location>
        <begin position="12"/>
        <end position="31"/>
    </location>
</feature>
<organism evidence="2 3">
    <name type="scientific">Fictibacillus marinisediminis</name>
    <dbReference type="NCBI Taxonomy" id="2878389"/>
    <lineage>
        <taxon>Bacteria</taxon>
        <taxon>Bacillati</taxon>
        <taxon>Bacillota</taxon>
        <taxon>Bacilli</taxon>
        <taxon>Bacillales</taxon>
        <taxon>Fictibacillaceae</taxon>
        <taxon>Fictibacillus</taxon>
    </lineage>
</organism>
<keyword evidence="3" id="KW-1185">Reference proteome</keyword>
<gene>
    <name evidence="2" type="ORF">LCY76_05810</name>
</gene>
<dbReference type="RefSeq" id="WP_248251830.1">
    <property type="nucleotide sequence ID" value="NZ_JAIWJX010000002.1"/>
</dbReference>
<evidence type="ECO:0000313" key="2">
    <source>
        <dbReference type="EMBL" id="MCK6256117.1"/>
    </source>
</evidence>
<protein>
    <submittedName>
        <fullName evidence="2">Uncharacterized protein</fullName>
    </submittedName>
</protein>
<proteinExistence type="predicted"/>
<sequence>MKSKGLYQEFFLHFDILVMALNMFGMAVFVVASGICWLAVLCFLLGLVAFMFSEYLKGRNESNSKGS</sequence>
<evidence type="ECO:0000313" key="3">
    <source>
        <dbReference type="Proteomes" id="UP001139011"/>
    </source>
</evidence>
<name>A0A9X1X8J9_9BACL</name>
<dbReference type="AlphaFoldDB" id="A0A9X1X8J9"/>
<evidence type="ECO:0000256" key="1">
    <source>
        <dbReference type="SAM" id="Phobius"/>
    </source>
</evidence>